<organism evidence="1">
    <name type="scientific">Panstrongylus lignarius</name>
    <dbReference type="NCBI Taxonomy" id="156445"/>
    <lineage>
        <taxon>Eukaryota</taxon>
        <taxon>Metazoa</taxon>
        <taxon>Ecdysozoa</taxon>
        <taxon>Arthropoda</taxon>
        <taxon>Hexapoda</taxon>
        <taxon>Insecta</taxon>
        <taxon>Pterygota</taxon>
        <taxon>Neoptera</taxon>
        <taxon>Paraneoptera</taxon>
        <taxon>Hemiptera</taxon>
        <taxon>Heteroptera</taxon>
        <taxon>Panheteroptera</taxon>
        <taxon>Cimicomorpha</taxon>
        <taxon>Reduviidae</taxon>
        <taxon>Triatominae</taxon>
        <taxon>Panstrongylus</taxon>
    </lineage>
</organism>
<reference evidence="1" key="1">
    <citation type="journal article" date="2018" name="PLoS Negl. Trop. Dis.">
        <title>An insight into the salivary gland and fat body transcriptome of Panstrongylus lignarius (Hemiptera: Heteroptera), the main vector of Chagas disease in Peru.</title>
        <authorList>
            <person name="Nevoa J.C."/>
            <person name="Mendes M.T."/>
            <person name="da Silva M.V."/>
            <person name="Soares S.C."/>
            <person name="Oliveira C.J.F."/>
            <person name="Ribeiro J.M.C."/>
        </authorList>
    </citation>
    <scope>NUCLEOTIDE SEQUENCE</scope>
</reference>
<dbReference type="EMBL" id="GFTR01001773">
    <property type="protein sequence ID" value="JAW14653.1"/>
    <property type="molecule type" value="Transcribed_RNA"/>
</dbReference>
<sequence>MARFSPSPALSLSLSSGSSAVASLSCSSSLAQVSNGVFSISLANRNFFSFFSTFFSVSSFSASSCSIFFRLSFLFFPVTSFSFMPESINITRFLSSSLFCESALAIFNI</sequence>
<evidence type="ECO:0000313" key="1">
    <source>
        <dbReference type="EMBL" id="JAW14653.1"/>
    </source>
</evidence>
<dbReference type="AlphaFoldDB" id="A0A224Y1Z0"/>
<dbReference type="PROSITE" id="PS51257">
    <property type="entry name" value="PROKAR_LIPOPROTEIN"/>
    <property type="match status" value="1"/>
</dbReference>
<protein>
    <submittedName>
        <fullName evidence="1">Putative secreted protein</fullName>
    </submittedName>
</protein>
<accession>A0A224Y1Z0</accession>
<proteinExistence type="predicted"/>
<name>A0A224Y1Z0_9HEMI</name>